<dbReference type="Gene3D" id="1.10.10.10">
    <property type="entry name" value="Winged helix-like DNA-binding domain superfamily/Winged helix DNA-binding domain"/>
    <property type="match status" value="1"/>
</dbReference>
<evidence type="ECO:0000256" key="2">
    <source>
        <dbReference type="ARBA" id="ARBA00023015"/>
    </source>
</evidence>
<dbReference type="CDD" id="cd08414">
    <property type="entry name" value="PBP2_LTTR_aromatics_like"/>
    <property type="match status" value="1"/>
</dbReference>
<dbReference type="PROSITE" id="PS50931">
    <property type="entry name" value="HTH_LYSR"/>
    <property type="match status" value="1"/>
</dbReference>
<name>A0ABS2A4T4_9ACTN</name>
<dbReference type="Pfam" id="PF00126">
    <property type="entry name" value="HTH_1"/>
    <property type="match status" value="1"/>
</dbReference>
<sequence>MDAHLRDLRYFLAVAEHLHFTRAAEALFVSQPALSKQIRALEKQLRVSLFERDHRDVRLTTAGAALVPHARAVLEAWQSAERALVAAASTLVVGMSTAPGRGLLPAVRARLGSGVSLHLRQIPWSDPTGGLAGDEADAAFVWLPLPSPSRYRWLPVATEPRLVALPAAHRLAGRERVDLADLADEPFLTLPAAAGPLRDFWLALDERAGRPVVVGAEIANTEEAVEAVAAGLGVCLIAAGNTSLVARDGVVVRPVDGLAPSRLVLAWRRDDRRPLLATLVEAVRGLVRAGASGPEGRSG</sequence>
<dbReference type="PANTHER" id="PTHR30346">
    <property type="entry name" value="TRANSCRIPTIONAL DUAL REGULATOR HCAR-RELATED"/>
    <property type="match status" value="1"/>
</dbReference>
<evidence type="ECO:0000256" key="1">
    <source>
        <dbReference type="ARBA" id="ARBA00009437"/>
    </source>
</evidence>
<keyword evidence="2" id="KW-0805">Transcription regulation</keyword>
<dbReference type="SUPFAM" id="SSF53850">
    <property type="entry name" value="Periplasmic binding protein-like II"/>
    <property type="match status" value="1"/>
</dbReference>
<accession>A0ABS2A4T4</accession>
<dbReference type="InterPro" id="IPR036388">
    <property type="entry name" value="WH-like_DNA-bd_sf"/>
</dbReference>
<evidence type="ECO:0000256" key="4">
    <source>
        <dbReference type="ARBA" id="ARBA00023163"/>
    </source>
</evidence>
<keyword evidence="3" id="KW-0238">DNA-binding</keyword>
<dbReference type="InterPro" id="IPR036390">
    <property type="entry name" value="WH_DNA-bd_sf"/>
</dbReference>
<dbReference type="PRINTS" id="PR00039">
    <property type="entry name" value="HTHLYSR"/>
</dbReference>
<evidence type="ECO:0000256" key="3">
    <source>
        <dbReference type="ARBA" id="ARBA00023125"/>
    </source>
</evidence>
<evidence type="ECO:0000313" key="7">
    <source>
        <dbReference type="Proteomes" id="UP000632138"/>
    </source>
</evidence>
<proteinExistence type="inferred from homology"/>
<dbReference type="Proteomes" id="UP000632138">
    <property type="component" value="Unassembled WGS sequence"/>
</dbReference>
<comment type="caution">
    <text evidence="6">The sequence shown here is derived from an EMBL/GenBank/DDBJ whole genome shotgun (WGS) entry which is preliminary data.</text>
</comment>
<dbReference type="PANTHER" id="PTHR30346:SF0">
    <property type="entry name" value="HCA OPERON TRANSCRIPTIONAL ACTIVATOR HCAR"/>
    <property type="match status" value="1"/>
</dbReference>
<reference evidence="6 7" key="1">
    <citation type="submission" date="2021-01" db="EMBL/GenBank/DDBJ databases">
        <title>Actinoplanes sp. nov. LDG1-06 isolated from lichen.</title>
        <authorList>
            <person name="Saeng-In P."/>
            <person name="Phongsopitanun W."/>
            <person name="Kanchanasin P."/>
            <person name="Yuki M."/>
            <person name="Kudo T."/>
            <person name="Ohkuma M."/>
            <person name="Tanasupawat S."/>
        </authorList>
    </citation>
    <scope>NUCLEOTIDE SEQUENCE [LARGE SCALE GENOMIC DNA]</scope>
    <source>
        <strain evidence="6 7">LDG1-06</strain>
    </source>
</reference>
<gene>
    <name evidence="6" type="ORF">JIG36_01875</name>
</gene>
<dbReference type="RefSeq" id="WP_203374206.1">
    <property type="nucleotide sequence ID" value="NZ_JAENHP010000001.1"/>
</dbReference>
<comment type="similarity">
    <text evidence="1">Belongs to the LysR transcriptional regulatory family.</text>
</comment>
<dbReference type="EMBL" id="JAENHP010000001">
    <property type="protein sequence ID" value="MBM2614303.1"/>
    <property type="molecule type" value="Genomic_DNA"/>
</dbReference>
<keyword evidence="4" id="KW-0804">Transcription</keyword>
<organism evidence="6 7">
    <name type="scientific">Paractinoplanes ovalisporus</name>
    <dbReference type="NCBI Taxonomy" id="2810368"/>
    <lineage>
        <taxon>Bacteria</taxon>
        <taxon>Bacillati</taxon>
        <taxon>Actinomycetota</taxon>
        <taxon>Actinomycetes</taxon>
        <taxon>Micromonosporales</taxon>
        <taxon>Micromonosporaceae</taxon>
        <taxon>Paractinoplanes</taxon>
    </lineage>
</organism>
<feature type="domain" description="HTH lysR-type" evidence="5">
    <location>
        <begin position="1"/>
        <end position="60"/>
    </location>
</feature>
<protein>
    <submittedName>
        <fullName evidence="6">LysR family transcriptional regulator</fullName>
    </submittedName>
</protein>
<dbReference type="SUPFAM" id="SSF46785">
    <property type="entry name" value="Winged helix' DNA-binding domain"/>
    <property type="match status" value="1"/>
</dbReference>
<keyword evidence="7" id="KW-1185">Reference proteome</keyword>
<evidence type="ECO:0000259" key="5">
    <source>
        <dbReference type="PROSITE" id="PS50931"/>
    </source>
</evidence>
<dbReference type="InterPro" id="IPR000847">
    <property type="entry name" value="LysR_HTH_N"/>
</dbReference>
<dbReference type="Gene3D" id="3.40.190.10">
    <property type="entry name" value="Periplasmic binding protein-like II"/>
    <property type="match status" value="2"/>
</dbReference>
<evidence type="ECO:0000313" key="6">
    <source>
        <dbReference type="EMBL" id="MBM2614303.1"/>
    </source>
</evidence>
<dbReference type="InterPro" id="IPR005119">
    <property type="entry name" value="LysR_subst-bd"/>
</dbReference>
<dbReference type="Pfam" id="PF03466">
    <property type="entry name" value="LysR_substrate"/>
    <property type="match status" value="1"/>
</dbReference>